<evidence type="ECO:0000313" key="2">
    <source>
        <dbReference type="EMBL" id="KAJ1370265.1"/>
    </source>
</evidence>
<organism evidence="2 3">
    <name type="scientific">Parelaphostrongylus tenuis</name>
    <name type="common">Meningeal worm</name>
    <dbReference type="NCBI Taxonomy" id="148309"/>
    <lineage>
        <taxon>Eukaryota</taxon>
        <taxon>Metazoa</taxon>
        <taxon>Ecdysozoa</taxon>
        <taxon>Nematoda</taxon>
        <taxon>Chromadorea</taxon>
        <taxon>Rhabditida</taxon>
        <taxon>Rhabditina</taxon>
        <taxon>Rhabditomorpha</taxon>
        <taxon>Strongyloidea</taxon>
        <taxon>Metastrongylidae</taxon>
        <taxon>Parelaphostrongylus</taxon>
    </lineage>
</organism>
<dbReference type="AlphaFoldDB" id="A0AAD5WHN5"/>
<accession>A0AAD5WHN5</accession>
<name>A0AAD5WHN5_PARTN</name>
<feature type="compositionally biased region" description="Polar residues" evidence="1">
    <location>
        <begin position="113"/>
        <end position="127"/>
    </location>
</feature>
<sequence>MQRLIDDSSAPTRLPSSAKRIILMSFHDIRKKRNYNPQAAAEARGEVIKGLYGERIRANKANGRSAVHLRTCPPEQDGPKVGIEEFEAAEVAAVTPDQRADVRANHAAHDRSASQCRNFRSQSRGCNKNSEKFIDKCEESDEALLDSEMKAAA</sequence>
<proteinExistence type="predicted"/>
<feature type="compositionally biased region" description="Basic and acidic residues" evidence="1">
    <location>
        <begin position="101"/>
        <end position="112"/>
    </location>
</feature>
<dbReference type="EMBL" id="JAHQIW010006761">
    <property type="protein sequence ID" value="KAJ1370265.1"/>
    <property type="molecule type" value="Genomic_DNA"/>
</dbReference>
<keyword evidence="3" id="KW-1185">Reference proteome</keyword>
<gene>
    <name evidence="2" type="ORF">KIN20_031956</name>
</gene>
<comment type="caution">
    <text evidence="2">The sequence shown here is derived from an EMBL/GenBank/DDBJ whole genome shotgun (WGS) entry which is preliminary data.</text>
</comment>
<feature type="region of interest" description="Disordered" evidence="1">
    <location>
        <begin position="101"/>
        <end position="127"/>
    </location>
</feature>
<evidence type="ECO:0000313" key="3">
    <source>
        <dbReference type="Proteomes" id="UP001196413"/>
    </source>
</evidence>
<reference evidence="2" key="1">
    <citation type="submission" date="2021-06" db="EMBL/GenBank/DDBJ databases">
        <title>Parelaphostrongylus tenuis whole genome reference sequence.</title>
        <authorList>
            <person name="Garwood T.J."/>
            <person name="Larsen P.A."/>
            <person name="Fountain-Jones N.M."/>
            <person name="Garbe J.R."/>
            <person name="Macchietto M.G."/>
            <person name="Kania S.A."/>
            <person name="Gerhold R.W."/>
            <person name="Richards J.E."/>
            <person name="Wolf T.M."/>
        </authorList>
    </citation>
    <scope>NUCLEOTIDE SEQUENCE</scope>
    <source>
        <strain evidence="2">MNPRO001-30</strain>
        <tissue evidence="2">Meninges</tissue>
    </source>
</reference>
<dbReference type="Proteomes" id="UP001196413">
    <property type="component" value="Unassembled WGS sequence"/>
</dbReference>
<protein>
    <submittedName>
        <fullName evidence="2">Uncharacterized protein</fullName>
    </submittedName>
</protein>
<evidence type="ECO:0000256" key="1">
    <source>
        <dbReference type="SAM" id="MobiDB-lite"/>
    </source>
</evidence>